<feature type="transmembrane region" description="Helical" evidence="8">
    <location>
        <begin position="159"/>
        <end position="180"/>
    </location>
</feature>
<organism evidence="10 11">
    <name type="scientific">Saccoglossus kowalevskii</name>
    <name type="common">Acorn worm</name>
    <dbReference type="NCBI Taxonomy" id="10224"/>
    <lineage>
        <taxon>Eukaryota</taxon>
        <taxon>Metazoa</taxon>
        <taxon>Hemichordata</taxon>
        <taxon>Enteropneusta</taxon>
        <taxon>Harrimaniidae</taxon>
        <taxon>Saccoglossus</taxon>
    </lineage>
</organism>
<keyword evidence="7 8" id="KW-0472">Membrane</keyword>
<feature type="compositionally biased region" description="Basic and acidic residues" evidence="9">
    <location>
        <begin position="1"/>
        <end position="25"/>
    </location>
</feature>
<gene>
    <name evidence="11" type="primary">LOC100374083</name>
</gene>
<reference evidence="11" key="1">
    <citation type="submission" date="2025-08" db="UniProtKB">
        <authorList>
            <consortium name="RefSeq"/>
        </authorList>
    </citation>
    <scope>IDENTIFICATION</scope>
    <source>
        <tissue evidence="11">Testes</tissue>
    </source>
</reference>
<dbReference type="PANTHER" id="PTHR22760:SF4">
    <property type="entry name" value="GPI MANNOSYLTRANSFERASE 3"/>
    <property type="match status" value="1"/>
</dbReference>
<keyword evidence="3" id="KW-0808">Transferase</keyword>
<proteinExistence type="inferred from homology"/>
<dbReference type="RefSeq" id="XP_002736845.2">
    <property type="nucleotide sequence ID" value="XM_002736799.2"/>
</dbReference>
<name>A0ABM0GT77_SACKO</name>
<evidence type="ECO:0000313" key="10">
    <source>
        <dbReference type="Proteomes" id="UP000694865"/>
    </source>
</evidence>
<evidence type="ECO:0000256" key="8">
    <source>
        <dbReference type="RuleBase" id="RU363075"/>
    </source>
</evidence>
<evidence type="ECO:0000256" key="2">
    <source>
        <dbReference type="ARBA" id="ARBA00022676"/>
    </source>
</evidence>
<protein>
    <recommendedName>
        <fullName evidence="8">Mannosyltransferase</fullName>
        <ecNumber evidence="8">2.4.1.-</ecNumber>
    </recommendedName>
</protein>
<dbReference type="InterPro" id="IPR005599">
    <property type="entry name" value="GPI_mannosylTrfase"/>
</dbReference>
<feature type="transmembrane region" description="Helical" evidence="8">
    <location>
        <begin position="249"/>
        <end position="278"/>
    </location>
</feature>
<feature type="transmembrane region" description="Helical" evidence="8">
    <location>
        <begin position="284"/>
        <end position="301"/>
    </location>
</feature>
<evidence type="ECO:0000256" key="5">
    <source>
        <dbReference type="ARBA" id="ARBA00022824"/>
    </source>
</evidence>
<feature type="transmembrane region" description="Helical" evidence="8">
    <location>
        <begin position="220"/>
        <end position="237"/>
    </location>
</feature>
<dbReference type="Proteomes" id="UP000694865">
    <property type="component" value="Unplaced"/>
</dbReference>
<dbReference type="Pfam" id="PF03901">
    <property type="entry name" value="Glyco_transf_22"/>
    <property type="match status" value="1"/>
</dbReference>
<accession>A0ABM0GT77</accession>
<feature type="transmembrane region" description="Helical" evidence="8">
    <location>
        <begin position="338"/>
        <end position="360"/>
    </location>
</feature>
<keyword evidence="10" id="KW-1185">Reference proteome</keyword>
<evidence type="ECO:0000313" key="11">
    <source>
        <dbReference type="RefSeq" id="XP_002736845.2"/>
    </source>
</evidence>
<keyword evidence="5 8" id="KW-0256">Endoplasmic reticulum</keyword>
<dbReference type="GeneID" id="100374083"/>
<dbReference type="EC" id="2.4.1.-" evidence="8"/>
<evidence type="ECO:0000256" key="6">
    <source>
        <dbReference type="ARBA" id="ARBA00022989"/>
    </source>
</evidence>
<evidence type="ECO:0000256" key="3">
    <source>
        <dbReference type="ARBA" id="ARBA00022679"/>
    </source>
</evidence>
<keyword evidence="4 8" id="KW-0812">Transmembrane</keyword>
<feature type="transmembrane region" description="Helical" evidence="8">
    <location>
        <begin position="192"/>
        <end position="214"/>
    </location>
</feature>
<keyword evidence="2 8" id="KW-0328">Glycosyltransferase</keyword>
<comment type="subcellular location">
    <subcellularLocation>
        <location evidence="1 8">Endoplasmic reticulum membrane</location>
        <topology evidence="1 8">Multi-pass membrane protein</topology>
    </subcellularLocation>
</comment>
<evidence type="ECO:0000256" key="7">
    <source>
        <dbReference type="ARBA" id="ARBA00023136"/>
    </source>
</evidence>
<feature type="transmembrane region" description="Helical" evidence="8">
    <location>
        <begin position="372"/>
        <end position="388"/>
    </location>
</feature>
<feature type="transmembrane region" description="Helical" evidence="8">
    <location>
        <begin position="394"/>
        <end position="413"/>
    </location>
</feature>
<comment type="similarity">
    <text evidence="8">Belongs to the glycosyltransferase 22 family.</text>
</comment>
<dbReference type="PANTHER" id="PTHR22760">
    <property type="entry name" value="GLYCOSYLTRANSFERASE"/>
    <property type="match status" value="1"/>
</dbReference>
<feature type="region of interest" description="Disordered" evidence="9">
    <location>
        <begin position="1"/>
        <end position="40"/>
    </location>
</feature>
<evidence type="ECO:0000256" key="1">
    <source>
        <dbReference type="ARBA" id="ARBA00004477"/>
    </source>
</evidence>
<feature type="transmembrane region" description="Helical" evidence="8">
    <location>
        <begin position="420"/>
        <end position="440"/>
    </location>
</feature>
<evidence type="ECO:0000256" key="9">
    <source>
        <dbReference type="SAM" id="MobiDB-lite"/>
    </source>
</evidence>
<sequence>MSMDTELRHRAPDHETDDHDIADRTSDEDEAVETKEAGTMPEGAISEYENIRLQKEYLEKLIAAEKERGMRTRFVDNVKFSPPRLMGVLLLIRSLNVFLIQTFFVADEYWQSLEVAHQMVFKYGHLTWEWKNGIRGYTHPLIFAAIYKILEYYQIDHPMLLILLPRLVQGMLAAAADVYLYKLAQRLFGSEIAYWVLLSYLTSWFVCYICTRTLSNTMEMILLIFGLYYYAWPTDWIHKEYKEKQYPNFIYLSIAAISFIIRPTAAVVWLPFIMWHFIRSENKVWLIFTGYIPVGICAAAWSAGIDRIFYGKWIFVQYNFFYYNFFSDIGSNYGSHPFYWYMVTGIPIVLGTHLIPLSFGVRKAWQEKKYRPLLYILLWTVVVYSVFSHKEFRFMSSVIPIAMLFCGISLHMYSKKISFASFLILGLLITNLPVALYFGMLHQRGTMDVMPYLQNMCSNAKNKNELPSIVFLMPCHHTPYYSHLHFNAALRFLDCSPNLKNKTNYVEEADRFYKNPNKWLKTRYSKPGTQPSLLVFYTVLKPRIKEYLIEHNYKEGAKFFHTHFPEGRVGKKVVVYRKTSKVPPEFEDMKNN</sequence>
<keyword evidence="6 8" id="KW-1133">Transmembrane helix</keyword>
<evidence type="ECO:0000256" key="4">
    <source>
        <dbReference type="ARBA" id="ARBA00022692"/>
    </source>
</evidence>